<dbReference type="Proteomes" id="UP000214975">
    <property type="component" value="Chromosome"/>
</dbReference>
<evidence type="ECO:0000256" key="10">
    <source>
        <dbReference type="ARBA" id="ARBA00023316"/>
    </source>
</evidence>
<dbReference type="GO" id="GO:0008658">
    <property type="term" value="F:penicillin binding"/>
    <property type="evidence" value="ECO:0007669"/>
    <property type="project" value="InterPro"/>
</dbReference>
<evidence type="ECO:0000256" key="3">
    <source>
        <dbReference type="ARBA" id="ARBA00007171"/>
    </source>
</evidence>
<dbReference type="PANTHER" id="PTHR30627:SF2">
    <property type="entry name" value="PEPTIDOGLYCAN D,D-TRANSPEPTIDASE MRDA"/>
    <property type="match status" value="1"/>
</dbReference>
<dbReference type="InterPro" id="IPR012338">
    <property type="entry name" value="Beta-lactam/transpept-like"/>
</dbReference>
<keyword evidence="6" id="KW-0133">Cell shape</keyword>
<dbReference type="Pfam" id="PF03717">
    <property type="entry name" value="PBP_dimer"/>
    <property type="match status" value="1"/>
</dbReference>
<name>A0A223HV85_THETR</name>
<evidence type="ECO:0000256" key="2">
    <source>
        <dbReference type="ARBA" id="ARBA00004236"/>
    </source>
</evidence>
<keyword evidence="7" id="KW-0573">Peptidoglycan synthesis</keyword>
<evidence type="ECO:0000256" key="4">
    <source>
        <dbReference type="ARBA" id="ARBA00022475"/>
    </source>
</evidence>
<dbReference type="Pfam" id="PF00905">
    <property type="entry name" value="Transpeptidase"/>
    <property type="match status" value="1"/>
</dbReference>
<dbReference type="Gene3D" id="3.40.710.10">
    <property type="entry name" value="DD-peptidase/beta-lactamase superfamily"/>
    <property type="match status" value="1"/>
</dbReference>
<keyword evidence="4" id="KW-1003">Cell membrane</keyword>
<dbReference type="GO" id="GO:0009252">
    <property type="term" value="P:peptidoglycan biosynthetic process"/>
    <property type="evidence" value="ECO:0007669"/>
    <property type="project" value="UniProtKB-KW"/>
</dbReference>
<dbReference type="SUPFAM" id="SSF56601">
    <property type="entry name" value="beta-lactamase/transpeptidase-like"/>
    <property type="match status" value="1"/>
</dbReference>
<evidence type="ECO:0000256" key="5">
    <source>
        <dbReference type="ARBA" id="ARBA00022692"/>
    </source>
</evidence>
<feature type="transmembrane region" description="Helical" evidence="11">
    <location>
        <begin position="12"/>
        <end position="32"/>
    </location>
</feature>
<comment type="subcellular location">
    <subcellularLocation>
        <location evidence="2">Cell membrane</location>
    </subcellularLocation>
    <subcellularLocation>
        <location evidence="1">Membrane</location>
        <topology evidence="1">Single-pass membrane protein</topology>
    </subcellularLocation>
</comment>
<evidence type="ECO:0000256" key="8">
    <source>
        <dbReference type="ARBA" id="ARBA00022989"/>
    </source>
</evidence>
<feature type="domain" description="Penicillin-binding protein dimerisation" evidence="13">
    <location>
        <begin position="52"/>
        <end position="301"/>
    </location>
</feature>
<dbReference type="InterPro" id="IPR001460">
    <property type="entry name" value="PCN-bd_Tpept"/>
</dbReference>
<dbReference type="InterPro" id="IPR005311">
    <property type="entry name" value="PBP_dimer"/>
</dbReference>
<protein>
    <submittedName>
        <fullName evidence="14">Penicillin-binding protein 2</fullName>
    </submittedName>
</protein>
<dbReference type="GO" id="GO:0005886">
    <property type="term" value="C:plasma membrane"/>
    <property type="evidence" value="ECO:0007669"/>
    <property type="project" value="UniProtKB-SubCell"/>
</dbReference>
<comment type="similarity">
    <text evidence="3">Belongs to the transpeptidase family.</text>
</comment>
<proteinExistence type="inferred from homology"/>
<keyword evidence="8 11" id="KW-1133">Transmembrane helix</keyword>
<keyword evidence="5 11" id="KW-0812">Transmembrane</keyword>
<evidence type="ECO:0000256" key="1">
    <source>
        <dbReference type="ARBA" id="ARBA00004167"/>
    </source>
</evidence>
<dbReference type="GO" id="GO:0071972">
    <property type="term" value="F:peptidoglycan L,D-transpeptidase activity"/>
    <property type="evidence" value="ECO:0007669"/>
    <property type="project" value="TreeGrafter"/>
</dbReference>
<evidence type="ECO:0000256" key="9">
    <source>
        <dbReference type="ARBA" id="ARBA00023136"/>
    </source>
</evidence>
<evidence type="ECO:0000259" key="12">
    <source>
        <dbReference type="Pfam" id="PF00905"/>
    </source>
</evidence>
<dbReference type="EMBL" id="CP016893">
    <property type="protein sequence ID" value="AST56381.1"/>
    <property type="molecule type" value="Genomic_DNA"/>
</dbReference>
<evidence type="ECO:0000256" key="11">
    <source>
        <dbReference type="SAM" id="Phobius"/>
    </source>
</evidence>
<dbReference type="InterPro" id="IPR036138">
    <property type="entry name" value="PBP_dimer_sf"/>
</dbReference>
<dbReference type="AlphaFoldDB" id="A0A223HV85"/>
<dbReference type="GO" id="GO:0008360">
    <property type="term" value="P:regulation of cell shape"/>
    <property type="evidence" value="ECO:0007669"/>
    <property type="project" value="UniProtKB-KW"/>
</dbReference>
<keyword evidence="9 11" id="KW-0472">Membrane</keyword>
<keyword evidence="10" id="KW-0961">Cell wall biogenesis/degradation</keyword>
<sequence length="774" mass="86467">MSEGLKKRFNIFGWVIAIMLVTLVGRLVYLQLIKGDYYKQQSLGNAIRSITITAPRGDIVDRNGVKLATNRPSYSIELLRSDAKNVNLNDVILRLLNILNKNGIKYKDDLPIFLDNKNMPYFNFQNPDESNVSQTVLKQREVQWKKNNNIPKNATAYETWEILINKFKISKELPPQDIRGIMAIQQLMLEQGYTQYKPVEIATDANQQTVAQIEENHLDLPGVIIDVKPIRLYPFKTLLSQTLGYIGRMTAEEWKKYSKEGYQITDLVGHYGLESYLEKYLRGTDGKQQVEVDNYGRLIKKLDEVSPKPGNTVYLTIDEKLQQVAEESLERTMENIRKTKRGPHGEYLPANIGAVVVTDINTGEILALASVPGYDPNIFASGNPPSSIVNELFKTRNATVDPSPIFNYATQGAAPPGSTFKMVTALAALESGVTTVNERYVDTGIYAPTGQENWLYGEYGRTQGAVNVSDAIKYSTDTYFYEMGRRMGIDKIDEYAHMLGLDQKTGIELYETTGTISSKKFKRDYNLSILKSMVKSESNPEGKITQEQYDKIVSLIDKGNFSDYSTFLELKKMGITDSKLQMTIWQLMDATKWTLVDTTNASIGQGSNQFTPIEIASYLSTLLNGGTRYRLHLVDKIISPDGKIVKDEKPDVLDKINIPQKYLDAIKLGMKGATEEGGTASAAFQGFPIPVGGKTGTAEVGSHGTKVMQNYAWFVGFAPYDKPQILVTALIYQGGSGAYTAQVGRDIMDAYFGFTNSNNKTQTSSQQSKTTNNH</sequence>
<accession>A0A223HV85</accession>
<gene>
    <name evidence="14" type="ORF">Thert_00130</name>
</gene>
<dbReference type="Gene3D" id="1.10.10.1230">
    <property type="entry name" value="Penicillin-binding protein, N-terminal non-catalytic domain, head sub-domain"/>
    <property type="match status" value="1"/>
</dbReference>
<dbReference type="PANTHER" id="PTHR30627">
    <property type="entry name" value="PEPTIDOGLYCAN D,D-TRANSPEPTIDASE"/>
    <property type="match status" value="1"/>
</dbReference>
<dbReference type="SUPFAM" id="SSF56519">
    <property type="entry name" value="Penicillin binding protein dimerisation domain"/>
    <property type="match status" value="1"/>
</dbReference>
<organism evidence="14 15">
    <name type="scientific">Thermoanaerobacterium thermosaccharolyticum</name>
    <name type="common">Clostridium thermosaccharolyticum</name>
    <dbReference type="NCBI Taxonomy" id="1517"/>
    <lineage>
        <taxon>Bacteria</taxon>
        <taxon>Bacillati</taxon>
        <taxon>Bacillota</taxon>
        <taxon>Clostridia</taxon>
        <taxon>Thermoanaerobacterales</taxon>
        <taxon>Thermoanaerobacteraceae</taxon>
        <taxon>Thermoanaerobacterium</taxon>
    </lineage>
</organism>
<feature type="domain" description="Penicillin-binding protein transpeptidase" evidence="12">
    <location>
        <begin position="353"/>
        <end position="749"/>
    </location>
</feature>
<dbReference type="GO" id="GO:0071555">
    <property type="term" value="P:cell wall organization"/>
    <property type="evidence" value="ECO:0007669"/>
    <property type="project" value="UniProtKB-KW"/>
</dbReference>
<evidence type="ECO:0000313" key="14">
    <source>
        <dbReference type="EMBL" id="AST56381.1"/>
    </source>
</evidence>
<evidence type="ECO:0000259" key="13">
    <source>
        <dbReference type="Pfam" id="PF03717"/>
    </source>
</evidence>
<dbReference type="RefSeq" id="WP_094396677.1">
    <property type="nucleotide sequence ID" value="NZ_CP016893.1"/>
</dbReference>
<evidence type="ECO:0000256" key="6">
    <source>
        <dbReference type="ARBA" id="ARBA00022960"/>
    </source>
</evidence>
<dbReference type="Gene3D" id="3.90.1310.10">
    <property type="entry name" value="Penicillin-binding protein 2a (Domain 2)"/>
    <property type="match status" value="1"/>
</dbReference>
<dbReference type="InterPro" id="IPR050515">
    <property type="entry name" value="Beta-lactam/transpept"/>
</dbReference>
<evidence type="ECO:0000256" key="7">
    <source>
        <dbReference type="ARBA" id="ARBA00022984"/>
    </source>
</evidence>
<evidence type="ECO:0000313" key="15">
    <source>
        <dbReference type="Proteomes" id="UP000214975"/>
    </source>
</evidence>
<reference evidence="14 15" key="1">
    <citation type="submission" date="2016-08" db="EMBL/GenBank/DDBJ databases">
        <title>A novel genetic cassette of butanologenic Thermoanaerobacterium thermosaccharolyticum that directly convert cellulose to butanol.</title>
        <authorList>
            <person name="Li T."/>
            <person name="He J."/>
        </authorList>
    </citation>
    <scope>NUCLEOTIDE SEQUENCE [LARGE SCALE GENOMIC DNA]</scope>
    <source>
        <strain evidence="14 15">TG57</strain>
    </source>
</reference>